<feature type="compositionally biased region" description="Polar residues" evidence="2">
    <location>
        <begin position="233"/>
        <end position="243"/>
    </location>
</feature>
<dbReference type="VEuPathDB" id="VectorBase:GMOY009945"/>
<feature type="compositionally biased region" description="Low complexity" evidence="2">
    <location>
        <begin position="554"/>
        <end position="564"/>
    </location>
</feature>
<proteinExistence type="predicted"/>
<feature type="region of interest" description="Disordered" evidence="2">
    <location>
        <begin position="550"/>
        <end position="609"/>
    </location>
</feature>
<dbReference type="CDD" id="cd00174">
    <property type="entry name" value="SH3"/>
    <property type="match status" value="1"/>
</dbReference>
<feature type="compositionally biased region" description="Basic residues" evidence="2">
    <location>
        <begin position="198"/>
        <end position="208"/>
    </location>
</feature>
<evidence type="ECO:0000256" key="2">
    <source>
        <dbReference type="SAM" id="MobiDB-lite"/>
    </source>
</evidence>
<dbReference type="EnsemblMetazoa" id="GMOY009945-RA">
    <property type="protein sequence ID" value="GMOY009945-PA"/>
    <property type="gene ID" value="GMOY009945"/>
</dbReference>
<feature type="domain" description="SH3" evidence="3">
    <location>
        <begin position="1008"/>
        <end position="1050"/>
    </location>
</feature>
<feature type="compositionally biased region" description="Polar residues" evidence="2">
    <location>
        <begin position="344"/>
        <end position="369"/>
    </location>
</feature>
<evidence type="ECO:0000259" key="3">
    <source>
        <dbReference type="Pfam" id="PF07653"/>
    </source>
</evidence>
<protein>
    <recommendedName>
        <fullName evidence="3">SH3 domain-containing protein</fullName>
    </recommendedName>
</protein>
<feature type="region of interest" description="Disordered" evidence="2">
    <location>
        <begin position="197"/>
        <end position="262"/>
    </location>
</feature>
<dbReference type="Proteomes" id="UP000092444">
    <property type="component" value="Unassembled WGS sequence"/>
</dbReference>
<dbReference type="Pfam" id="PF07653">
    <property type="entry name" value="SH3_2"/>
    <property type="match status" value="1"/>
</dbReference>
<reference evidence="4" key="1">
    <citation type="submission" date="2020-05" db="UniProtKB">
        <authorList>
            <consortium name="EnsemblMetazoa"/>
        </authorList>
    </citation>
    <scope>IDENTIFICATION</scope>
    <source>
        <strain evidence="4">Yale</strain>
    </source>
</reference>
<evidence type="ECO:0000313" key="4">
    <source>
        <dbReference type="EnsemblMetazoa" id="GMOY009945-PA"/>
    </source>
</evidence>
<sequence length="1057" mass="119515">MSEPQCPTPNAHIINNAGDVDKLLLESTRTRPRFRGQGAGAWGILEETEIEVIECNRNNNGASSLIEVTSSSTQYSRFATLSCFNIEDDHLITNRLLCRTPPPTYRSFPATPPPTYTARVLSNEQQQSPLNQHQAPEVLVGLNQEESRRQQEHEYEHVDFEETTDVTNFEFHGQRQLVVADGTSVWRNVATVSQQQQQRRRKLRHRRVQLLQQQQQQLQRQHSPFINRHTTTDTENSTSSGNESDSEIDSRHRREQRRHFRRQRLSGLKDAYCPDLLNACSLILTTPQSTSDSTVDNFAVTPSPLHEVLNETSNYAEIVAINTARRRGGVREAHSSPVFLEGNYLNSNRTQGVPNQRLSQNSGEMGQNLSLRRPRISLTWVLRDQQPQKQQQPQDQIDEQAKEGINDNVIESNKPQNNNQLQTKSKSVNSTNTTQWTDLTCHKKRYRLKQLPSNNEALSGYATTPTTHAVGINLSSQKFFSNQNLLEYHKEEVHTKPPSKDLLFVCTPQHAPDSFGGSSDALALTKKRNEIRKKLATKMANFRSETATPKHMTKNFTNSTTTTNGGLLLRREPRSSLKANSYSEPSLLAASEGNPRRHRHRKRRERNRNQKFGYDIRNVDEFLRRCSLSTPANIPMVLSTSCTLYQTRPGGYQTELSLPLGMVVNAVFKNQNWLYVQTPHAEEGYVSYNCCLPLGILPPEARGEGVGSARPTPCWESNGDIFPKPCGNMTDSEKELHLRGGGSGSVRSEGARTPHMKALPMDNESVAISVKLNHVDRLNDNLMCDGEHQVDKLYLKAASQPKLNERPAYAQLKVLKTAQIYNKPNPINDEYVTLQQHHQRQAHKPVQKHVHQVTPKTYISRTFITNGHNGQHLHPKDMNLVTVTTTGTTTTTTAAAATTTAITTTKSTAVTIIQKQHNTKQQNTRNLNSQPNSTITITSHNNQHHHTAHSLTQLHQQQQHHHQQSQFNHVNANSHQHYHRTILNALRRSTAHCGQRHTLVAITTGYTTADGLSLQKGDIVTLCECRETKDHRQWFYVRTRDGRQGYIPAEVAGHGYL</sequence>
<name>A0A1B0G9F8_GLOMM</name>
<keyword evidence="1" id="KW-0728">SH3 domain</keyword>
<dbReference type="AlphaFoldDB" id="A0A1B0G9F8"/>
<feature type="region of interest" description="Disordered" evidence="2">
    <location>
        <begin position="409"/>
        <end position="431"/>
    </location>
</feature>
<feature type="compositionally biased region" description="Basic residues" evidence="2">
    <location>
        <begin position="596"/>
        <end position="606"/>
    </location>
</feature>
<feature type="region of interest" description="Disordered" evidence="2">
    <location>
        <begin position="342"/>
        <end position="369"/>
    </location>
</feature>
<feature type="compositionally biased region" description="Polar residues" evidence="2">
    <location>
        <begin position="409"/>
        <end position="422"/>
    </location>
</feature>
<dbReference type="PhylomeDB" id="A0A1B0G9F8"/>
<dbReference type="SUPFAM" id="SSF50044">
    <property type="entry name" value="SH3-domain"/>
    <property type="match status" value="1"/>
</dbReference>
<keyword evidence="5" id="KW-1185">Reference proteome</keyword>
<feature type="compositionally biased region" description="Low complexity" evidence="2">
    <location>
        <begin position="209"/>
        <end position="221"/>
    </location>
</feature>
<evidence type="ECO:0000256" key="1">
    <source>
        <dbReference type="ARBA" id="ARBA00022443"/>
    </source>
</evidence>
<feature type="compositionally biased region" description="Basic residues" evidence="2">
    <location>
        <begin position="251"/>
        <end position="262"/>
    </location>
</feature>
<evidence type="ECO:0000313" key="5">
    <source>
        <dbReference type="Proteomes" id="UP000092444"/>
    </source>
</evidence>
<organism evidence="4 5">
    <name type="scientific">Glossina morsitans morsitans</name>
    <name type="common">Savannah tsetse fly</name>
    <dbReference type="NCBI Taxonomy" id="37546"/>
    <lineage>
        <taxon>Eukaryota</taxon>
        <taxon>Metazoa</taxon>
        <taxon>Ecdysozoa</taxon>
        <taxon>Arthropoda</taxon>
        <taxon>Hexapoda</taxon>
        <taxon>Insecta</taxon>
        <taxon>Pterygota</taxon>
        <taxon>Neoptera</taxon>
        <taxon>Endopterygota</taxon>
        <taxon>Diptera</taxon>
        <taxon>Brachycera</taxon>
        <taxon>Muscomorpha</taxon>
        <taxon>Hippoboscoidea</taxon>
        <taxon>Glossinidae</taxon>
        <taxon>Glossina</taxon>
    </lineage>
</organism>
<dbReference type="InterPro" id="IPR036028">
    <property type="entry name" value="SH3-like_dom_sf"/>
</dbReference>
<dbReference type="InterPro" id="IPR001452">
    <property type="entry name" value="SH3_domain"/>
</dbReference>
<dbReference type="EMBL" id="CCAG010020814">
    <property type="status" value="NOT_ANNOTATED_CDS"/>
    <property type="molecule type" value="Genomic_DNA"/>
</dbReference>
<feature type="region of interest" description="Disordered" evidence="2">
    <location>
        <begin position="936"/>
        <end position="965"/>
    </location>
</feature>
<dbReference type="Gene3D" id="2.30.30.40">
    <property type="entry name" value="SH3 Domains"/>
    <property type="match status" value="1"/>
</dbReference>
<accession>A0A1B0G9F8</accession>